<dbReference type="Gene3D" id="3.90.640.10">
    <property type="entry name" value="Actin, Chain A, domain 4"/>
    <property type="match status" value="1"/>
</dbReference>
<evidence type="ECO:0000256" key="5">
    <source>
        <dbReference type="ARBA" id="ARBA00023186"/>
    </source>
</evidence>
<feature type="signal peptide" evidence="8">
    <location>
        <begin position="1"/>
        <end position="17"/>
    </location>
</feature>
<feature type="region of interest" description="Disordered" evidence="7">
    <location>
        <begin position="935"/>
        <end position="1139"/>
    </location>
</feature>
<feature type="compositionally biased region" description="Low complexity" evidence="7">
    <location>
        <begin position="935"/>
        <end position="952"/>
    </location>
</feature>
<dbReference type="SUPFAM" id="SSF53067">
    <property type="entry name" value="Actin-like ATPase domain"/>
    <property type="match status" value="2"/>
</dbReference>
<evidence type="ECO:0008006" key="11">
    <source>
        <dbReference type="Google" id="ProtNLM"/>
    </source>
</evidence>
<keyword evidence="6" id="KW-0175">Coiled coil</keyword>
<dbReference type="InterPro" id="IPR018181">
    <property type="entry name" value="Heat_shock_70_CS"/>
</dbReference>
<feature type="chain" id="PRO_5045948670" description="DnaK protein" evidence="8">
    <location>
        <begin position="18"/>
        <end position="1139"/>
    </location>
</feature>
<evidence type="ECO:0000313" key="10">
    <source>
        <dbReference type="Proteomes" id="UP001470230"/>
    </source>
</evidence>
<dbReference type="InterPro" id="IPR043129">
    <property type="entry name" value="ATPase_NBD"/>
</dbReference>
<dbReference type="PRINTS" id="PR00301">
    <property type="entry name" value="HEATSHOCK70"/>
</dbReference>
<sequence length="1139" mass="133462">MIFLLALSVFTRSAIFGIDFGNEYIKTSMALVGKKVFVALNQNAKRLSPSYFCFWNTKKPQETKVMSLDQFWDLDEIGNYSWAYFDSAKSHALRYPNHAITGFSPLLENIHGFSRREVLALMLRDLVSTIDDGKWKSDNAKLVFSVEPFMTREERFAIVEAVGLMNGTLTSIIDYPTAAAELYALERRSSYLKKVKKVAFIDIGAKNSWAAIYKFEPTKKPTITELSLSTRRNFGGNNIDLLIANLLIDAYCTKFYPNNKESFNLSSKPSIYARFVEEGRKAKELLSINKDIEIRMEDVEEDKTLVYSLSRDYLNELLTDFRKELVNLYNEVLQKANFSDKDLDSIELIGGVTRIPSLKDALANATSLNKVDRTMNSEEAIALGAGYVGATHSSLFIVKDVNMKSFANCNVSFYHNNTEYKIFNETSYLDETFKYTFIVGDVCNMSDVHEVTTVHNNTKVNKKKDKKKKKDKEEEPVENITVTTDYYYHTNNFSIYADDRPITSFYIQIPNNTKSTAKVSITIGFSDWSIPNLTQIRLRSSLYDLSHAHFTQPEWSLSEEQFNKSLAVIKKMDDIINASREYQQAYNDYESYIYTIKEKLLYSEDFRKVVNESVSKELMEAADEHREWLNKNMVRENLTKEEIKDKHEELKKVLQDAERREEDLSKRNETYEALNKTLNWIHKELTEVWPKKKKWMPRQKVRDAWRNYNSTLKYYNEMREKQANLSDYENPAAWNNQINIQRQILEFNFNQTVRLNKKPTPTPKGWVPPEPTPDPEEEERRMEEEERLNELENQHYEEYRKFMDASHDFDQKYRTLRDWFKDMQDKLDKQEEDRKEGREVEELNMTQDRLRELRDKYTHIYNEFEEKVERKFMRKHSKYVDCISRNTRFLSFSGPQFYNDYYYYYDVLPTPTPDPSANVTELNKTINATVANETANATTTNETANESAQETPVPTPTDPPKPTRFYHHHRHHHHHFYRHPEDSSSEESDVSFSYYSDDPDSVREMKRKKAKGIQNPEAADKDATPTPTPNPIIDDHRPRKKGRMRTKYRKGMSYGRHHRRNKGDEEANKNRVHNYRKNHLTEIPPAPTLPPMPPDLPDPKSLLINVEAENNVKEEIKNNVEEETKDNGETNEKPKKEEL</sequence>
<feature type="compositionally biased region" description="Basic and acidic residues" evidence="7">
    <location>
        <begin position="1110"/>
        <end position="1139"/>
    </location>
</feature>
<evidence type="ECO:0000256" key="3">
    <source>
        <dbReference type="ARBA" id="ARBA00022741"/>
    </source>
</evidence>
<feature type="compositionally biased region" description="Basic residues" evidence="7">
    <location>
        <begin position="964"/>
        <end position="977"/>
    </location>
</feature>
<comment type="caution">
    <text evidence="9">The sequence shown here is derived from an EMBL/GenBank/DDBJ whole genome shotgun (WGS) entry which is preliminary data.</text>
</comment>
<keyword evidence="2 8" id="KW-0732">Signal</keyword>
<dbReference type="Gene3D" id="3.30.420.40">
    <property type="match status" value="2"/>
</dbReference>
<feature type="compositionally biased region" description="Pro residues" evidence="7">
    <location>
        <begin position="953"/>
        <end position="962"/>
    </location>
</feature>
<dbReference type="InterPro" id="IPR013126">
    <property type="entry name" value="Hsp_70_fam"/>
</dbReference>
<feature type="compositionally biased region" description="Basic residues" evidence="7">
    <location>
        <begin position="1038"/>
        <end position="1061"/>
    </location>
</feature>
<proteinExistence type="predicted"/>
<feature type="compositionally biased region" description="Pro residues" evidence="7">
    <location>
        <begin position="1084"/>
        <end position="1096"/>
    </location>
</feature>
<dbReference type="PANTHER" id="PTHR45639:SF3">
    <property type="entry name" value="HYPOXIA UP-REGULATED PROTEIN 1"/>
    <property type="match status" value="1"/>
</dbReference>
<feature type="compositionally biased region" description="Pro residues" evidence="7">
    <location>
        <begin position="760"/>
        <end position="772"/>
    </location>
</feature>
<evidence type="ECO:0000256" key="4">
    <source>
        <dbReference type="ARBA" id="ARBA00022840"/>
    </source>
</evidence>
<reference evidence="9 10" key="1">
    <citation type="submission" date="2024-04" db="EMBL/GenBank/DDBJ databases">
        <title>Tritrichomonas musculus Genome.</title>
        <authorList>
            <person name="Alves-Ferreira E."/>
            <person name="Grigg M."/>
            <person name="Lorenzi H."/>
            <person name="Galac M."/>
        </authorList>
    </citation>
    <scope>NUCLEOTIDE SEQUENCE [LARGE SCALE GENOMIC DNA]</scope>
    <source>
        <strain evidence="9 10">EAF2021</strain>
    </source>
</reference>
<dbReference type="Pfam" id="PF00012">
    <property type="entry name" value="HSP70"/>
    <property type="match status" value="1"/>
</dbReference>
<evidence type="ECO:0000256" key="7">
    <source>
        <dbReference type="SAM" id="MobiDB-lite"/>
    </source>
</evidence>
<dbReference type="PROSITE" id="PS01036">
    <property type="entry name" value="HSP70_3"/>
    <property type="match status" value="1"/>
</dbReference>
<gene>
    <name evidence="9" type="ORF">M9Y10_013650</name>
</gene>
<dbReference type="Gene3D" id="1.20.1270.10">
    <property type="match status" value="1"/>
</dbReference>
<dbReference type="PANTHER" id="PTHR45639">
    <property type="entry name" value="HSC70CB, ISOFORM G-RELATED"/>
    <property type="match status" value="1"/>
</dbReference>
<organism evidence="9 10">
    <name type="scientific">Tritrichomonas musculus</name>
    <dbReference type="NCBI Taxonomy" id="1915356"/>
    <lineage>
        <taxon>Eukaryota</taxon>
        <taxon>Metamonada</taxon>
        <taxon>Parabasalia</taxon>
        <taxon>Tritrichomonadida</taxon>
        <taxon>Tritrichomonadidae</taxon>
        <taxon>Tritrichomonas</taxon>
    </lineage>
</organism>
<dbReference type="SUPFAM" id="SSF100934">
    <property type="entry name" value="Heat shock protein 70kD (HSP70), C-terminal subdomain"/>
    <property type="match status" value="1"/>
</dbReference>
<accession>A0ABR2KXE8</accession>
<evidence type="ECO:0000256" key="2">
    <source>
        <dbReference type="ARBA" id="ARBA00022729"/>
    </source>
</evidence>
<dbReference type="InterPro" id="IPR029048">
    <property type="entry name" value="HSP70_C_sf"/>
</dbReference>
<dbReference type="EMBL" id="JAPFFF010000002">
    <property type="protein sequence ID" value="KAK8895765.1"/>
    <property type="molecule type" value="Genomic_DNA"/>
</dbReference>
<feature type="coiled-coil region" evidence="6">
    <location>
        <begin position="611"/>
        <end position="674"/>
    </location>
</feature>
<comment type="subcellular location">
    <subcellularLocation>
        <location evidence="1">Endoplasmic reticulum lumen</location>
    </subcellularLocation>
</comment>
<dbReference type="Gene3D" id="3.30.30.30">
    <property type="match status" value="1"/>
</dbReference>
<keyword evidence="3" id="KW-0547">Nucleotide-binding</keyword>
<evidence type="ECO:0000256" key="1">
    <source>
        <dbReference type="ARBA" id="ARBA00004319"/>
    </source>
</evidence>
<keyword evidence="10" id="KW-1185">Reference proteome</keyword>
<keyword evidence="4" id="KW-0067">ATP-binding</keyword>
<evidence type="ECO:0000256" key="6">
    <source>
        <dbReference type="SAM" id="Coils"/>
    </source>
</evidence>
<feature type="region of interest" description="Disordered" evidence="7">
    <location>
        <begin position="756"/>
        <end position="782"/>
    </location>
</feature>
<keyword evidence="5" id="KW-0143">Chaperone</keyword>
<evidence type="ECO:0000256" key="8">
    <source>
        <dbReference type="SAM" id="SignalP"/>
    </source>
</evidence>
<dbReference type="Proteomes" id="UP001470230">
    <property type="component" value="Unassembled WGS sequence"/>
</dbReference>
<protein>
    <recommendedName>
        <fullName evidence="11">DnaK protein</fullName>
    </recommendedName>
</protein>
<name>A0ABR2KXE8_9EUKA</name>
<evidence type="ECO:0000313" key="9">
    <source>
        <dbReference type="EMBL" id="KAK8895765.1"/>
    </source>
</evidence>